<gene>
    <name evidence="2" type="ORF">METZ01_LOCUS184828</name>
</gene>
<dbReference type="AlphaFoldDB" id="A0A382D1Q3"/>
<organism evidence="2">
    <name type="scientific">marine metagenome</name>
    <dbReference type="NCBI Taxonomy" id="408172"/>
    <lineage>
        <taxon>unclassified sequences</taxon>
        <taxon>metagenomes</taxon>
        <taxon>ecological metagenomes</taxon>
    </lineage>
</organism>
<feature type="transmembrane region" description="Helical" evidence="1">
    <location>
        <begin position="12"/>
        <end position="31"/>
    </location>
</feature>
<accession>A0A382D1Q3</accession>
<dbReference type="EMBL" id="UINC01037060">
    <property type="protein sequence ID" value="SVB31974.1"/>
    <property type="molecule type" value="Genomic_DNA"/>
</dbReference>
<name>A0A382D1Q3_9ZZZZ</name>
<feature type="transmembrane region" description="Helical" evidence="1">
    <location>
        <begin position="52"/>
        <end position="79"/>
    </location>
</feature>
<evidence type="ECO:0000313" key="2">
    <source>
        <dbReference type="EMBL" id="SVB31974.1"/>
    </source>
</evidence>
<reference evidence="2" key="1">
    <citation type="submission" date="2018-05" db="EMBL/GenBank/DDBJ databases">
        <authorList>
            <person name="Lanie J.A."/>
            <person name="Ng W.-L."/>
            <person name="Kazmierczak K.M."/>
            <person name="Andrzejewski T.M."/>
            <person name="Davidsen T.M."/>
            <person name="Wayne K.J."/>
            <person name="Tettelin H."/>
            <person name="Glass J.I."/>
            <person name="Rusch D."/>
            <person name="Podicherti R."/>
            <person name="Tsui H.-C.T."/>
            <person name="Winkler M.E."/>
        </authorList>
    </citation>
    <scope>NUCLEOTIDE SEQUENCE</scope>
</reference>
<proteinExistence type="predicted"/>
<sequence length="92" mass="10176">MNASIVELLDLVWVILIILFVVLFFHGAYVGRASGKRSLSSMLAQGLFEGCGCIVLIFMVPITIIIVVAIILAILYFVWGTTALERLFQVLM</sequence>
<keyword evidence="1" id="KW-0472">Membrane</keyword>
<keyword evidence="1" id="KW-1133">Transmembrane helix</keyword>
<protein>
    <submittedName>
        <fullName evidence="2">Uncharacterized protein</fullName>
    </submittedName>
</protein>
<keyword evidence="1" id="KW-0812">Transmembrane</keyword>
<evidence type="ECO:0000256" key="1">
    <source>
        <dbReference type="SAM" id="Phobius"/>
    </source>
</evidence>